<comment type="similarity">
    <text evidence="3 8">Belongs to the acyl-CoA dehydrogenase family.</text>
</comment>
<dbReference type="SUPFAM" id="SSF56645">
    <property type="entry name" value="Acyl-CoA dehydrogenase NM domain-like"/>
    <property type="match status" value="1"/>
</dbReference>
<evidence type="ECO:0000256" key="1">
    <source>
        <dbReference type="ARBA" id="ARBA00001974"/>
    </source>
</evidence>
<name>A0A2S6NFS7_9HYPH</name>
<dbReference type="PROSITE" id="PS00072">
    <property type="entry name" value="ACYL_COA_DH_1"/>
    <property type="match status" value="1"/>
</dbReference>
<evidence type="ECO:0000256" key="6">
    <source>
        <dbReference type="ARBA" id="ARBA00022827"/>
    </source>
</evidence>
<dbReference type="InterPro" id="IPR009075">
    <property type="entry name" value="AcylCo_DH/oxidase_C"/>
</dbReference>
<dbReference type="Proteomes" id="UP000239089">
    <property type="component" value="Unassembled WGS sequence"/>
</dbReference>
<dbReference type="EMBL" id="NHSJ01000019">
    <property type="protein sequence ID" value="PPQ33450.1"/>
    <property type="molecule type" value="Genomic_DNA"/>
</dbReference>
<reference evidence="12 13" key="1">
    <citation type="journal article" date="2018" name="Arch. Microbiol.">
        <title>New insights into the metabolic potential of the phototrophic purple bacterium Rhodopila globiformis DSM 161(T) from its draft genome sequence and evidence for a vanadium-dependent nitrogenase.</title>
        <authorList>
            <person name="Imhoff J.F."/>
            <person name="Rahn T."/>
            <person name="Kunzel S."/>
            <person name="Neulinger S.C."/>
        </authorList>
    </citation>
    <scope>NUCLEOTIDE SEQUENCE [LARGE SCALE GENOMIC DNA]</scope>
    <source>
        <strain evidence="12 13">DSM 16996</strain>
    </source>
</reference>
<dbReference type="InterPro" id="IPR006091">
    <property type="entry name" value="Acyl-CoA_Oxase/DH_mid-dom"/>
</dbReference>
<dbReference type="SUPFAM" id="SSF47203">
    <property type="entry name" value="Acyl-CoA dehydrogenase C-terminal domain-like"/>
    <property type="match status" value="1"/>
</dbReference>
<dbReference type="PANTHER" id="PTHR43831:SF1">
    <property type="entry name" value="ISOBUTYRYL-COA DEHYDROGENASE, MITOCHONDRIAL"/>
    <property type="match status" value="1"/>
</dbReference>
<dbReference type="InterPro" id="IPR037069">
    <property type="entry name" value="AcylCoA_DH/ox_N_sf"/>
</dbReference>
<evidence type="ECO:0000256" key="7">
    <source>
        <dbReference type="ARBA" id="ARBA00023002"/>
    </source>
</evidence>
<dbReference type="InterPro" id="IPR052547">
    <property type="entry name" value="Mito_Isobutyryl-CoADH"/>
</dbReference>
<evidence type="ECO:0000313" key="12">
    <source>
        <dbReference type="EMBL" id="PPQ33450.1"/>
    </source>
</evidence>
<dbReference type="InterPro" id="IPR036250">
    <property type="entry name" value="AcylCo_DH-like_C"/>
</dbReference>
<keyword evidence="5 8" id="KW-0285">Flavoprotein</keyword>
<gene>
    <name evidence="12" type="ORF">CCR94_01660</name>
</gene>
<feature type="domain" description="Acyl-CoA dehydrogenase/oxidase C-terminal" evidence="9">
    <location>
        <begin position="228"/>
        <end position="377"/>
    </location>
</feature>
<evidence type="ECO:0000256" key="5">
    <source>
        <dbReference type="ARBA" id="ARBA00022630"/>
    </source>
</evidence>
<dbReference type="PIRSF" id="PIRSF016578">
    <property type="entry name" value="HsaA"/>
    <property type="match status" value="1"/>
</dbReference>
<evidence type="ECO:0000259" key="10">
    <source>
        <dbReference type="Pfam" id="PF02770"/>
    </source>
</evidence>
<organism evidence="12 13">
    <name type="scientific">Rhodoblastus sphagnicola</name>
    <dbReference type="NCBI Taxonomy" id="333368"/>
    <lineage>
        <taxon>Bacteria</taxon>
        <taxon>Pseudomonadati</taxon>
        <taxon>Pseudomonadota</taxon>
        <taxon>Alphaproteobacteria</taxon>
        <taxon>Hyphomicrobiales</taxon>
        <taxon>Rhodoblastaceae</taxon>
        <taxon>Rhodoblastus</taxon>
    </lineage>
</organism>
<dbReference type="InterPro" id="IPR006089">
    <property type="entry name" value="Acyl-CoA_DH_CS"/>
</dbReference>
<keyword evidence="7 8" id="KW-0560">Oxidoreductase</keyword>
<dbReference type="GO" id="GO:0050660">
    <property type="term" value="F:flavin adenine dinucleotide binding"/>
    <property type="evidence" value="ECO:0007669"/>
    <property type="project" value="InterPro"/>
</dbReference>
<dbReference type="Gene3D" id="2.40.110.10">
    <property type="entry name" value="Butyryl-CoA Dehydrogenase, subunit A, domain 2"/>
    <property type="match status" value="1"/>
</dbReference>
<feature type="domain" description="Acyl-CoA dehydrogenase/oxidase N-terminal" evidence="11">
    <location>
        <begin position="8"/>
        <end position="117"/>
    </location>
</feature>
<dbReference type="PROSITE" id="PS00073">
    <property type="entry name" value="ACYL_COA_DH_2"/>
    <property type="match status" value="1"/>
</dbReference>
<dbReference type="PANTHER" id="PTHR43831">
    <property type="entry name" value="ISOBUTYRYL-COA DEHYDROGENASE"/>
    <property type="match status" value="1"/>
</dbReference>
<dbReference type="Gene3D" id="1.10.540.10">
    <property type="entry name" value="Acyl-CoA dehydrogenase/oxidase, N-terminal domain"/>
    <property type="match status" value="1"/>
</dbReference>
<comment type="pathway">
    <text evidence="2">Amino-acid degradation; L-valine degradation.</text>
</comment>
<keyword evidence="6 8" id="KW-0274">FAD</keyword>
<proteinExistence type="inferred from homology"/>
<evidence type="ECO:0000256" key="4">
    <source>
        <dbReference type="ARBA" id="ARBA00022456"/>
    </source>
</evidence>
<evidence type="ECO:0000259" key="9">
    <source>
        <dbReference type="Pfam" id="PF00441"/>
    </source>
</evidence>
<accession>A0A2S6NFS7</accession>
<dbReference type="FunFam" id="1.20.140.10:FF:000001">
    <property type="entry name" value="Acyl-CoA dehydrogenase"/>
    <property type="match status" value="1"/>
</dbReference>
<comment type="caution">
    <text evidence="12">The sequence shown here is derived from an EMBL/GenBank/DDBJ whole genome shotgun (WGS) entry which is preliminary data.</text>
</comment>
<dbReference type="Pfam" id="PF02770">
    <property type="entry name" value="Acyl-CoA_dh_M"/>
    <property type="match status" value="1"/>
</dbReference>
<keyword evidence="13" id="KW-1185">Reference proteome</keyword>
<dbReference type="GO" id="GO:0009083">
    <property type="term" value="P:branched-chain amino acid catabolic process"/>
    <property type="evidence" value="ECO:0007669"/>
    <property type="project" value="UniProtKB-KW"/>
</dbReference>
<dbReference type="FunFam" id="2.40.110.10:FF:000001">
    <property type="entry name" value="Acyl-CoA dehydrogenase, mitochondrial"/>
    <property type="match status" value="1"/>
</dbReference>
<dbReference type="Gene3D" id="1.20.140.10">
    <property type="entry name" value="Butyryl-CoA Dehydrogenase, subunit A, domain 3"/>
    <property type="match status" value="1"/>
</dbReference>
<comment type="cofactor">
    <cofactor evidence="1 8">
        <name>FAD</name>
        <dbReference type="ChEBI" id="CHEBI:57692"/>
    </cofactor>
</comment>
<keyword evidence="4" id="KW-0101">Branched-chain amino acid catabolism</keyword>
<dbReference type="Pfam" id="PF02771">
    <property type="entry name" value="Acyl-CoA_dh_N"/>
    <property type="match status" value="1"/>
</dbReference>
<dbReference type="InterPro" id="IPR009100">
    <property type="entry name" value="AcylCoA_DH/oxidase_NM_dom_sf"/>
</dbReference>
<feature type="domain" description="Acyl-CoA oxidase/dehydrogenase middle" evidence="10">
    <location>
        <begin position="123"/>
        <end position="216"/>
    </location>
</feature>
<protein>
    <submittedName>
        <fullName evidence="12">Acyl-CoA dehydrogenase</fullName>
    </submittedName>
</protein>
<evidence type="ECO:0000256" key="8">
    <source>
        <dbReference type="RuleBase" id="RU362125"/>
    </source>
</evidence>
<evidence type="ECO:0000313" key="13">
    <source>
        <dbReference type="Proteomes" id="UP000239089"/>
    </source>
</evidence>
<dbReference type="RefSeq" id="WP_104506150.1">
    <property type="nucleotide sequence ID" value="NZ_JACIGC010000003.1"/>
</dbReference>
<dbReference type="InterPro" id="IPR046373">
    <property type="entry name" value="Acyl-CoA_Oxase/DH_mid-dom_sf"/>
</dbReference>
<sequence>MSFFALNDDHRAIAEMAQNFAREKIAPHALDWDERKHFPVDVLREAAALGMAAIYTSEDIGGSALSRLDAALIFEALARGCPTIAAYLSIHNMSTWMIDRFGDESQRAKWGPSLSRMDLLASYCLTEPAAGSDAAAIKMKARRDGDCYVLNGVKQFISGAGASDIYVIIARTSDDGARGMTAFVVEKDAPGLSFGANERKMGWNAQPTRQVICDDCRIPAANRLGEEGHGFKIAMAGLDGGRLNIAACSLGGAAEALDKAVAYMAERQAFNKKLNTFQALQFRLADMAIDLEASRSFLWRAASALDAKTPDATALCAMAKKFVTDACFTIANDALQLHGGYGYLADYGVEKIVRDLRVHQILEGSNEIMRLIVARRLIEEK</sequence>
<evidence type="ECO:0000256" key="2">
    <source>
        <dbReference type="ARBA" id="ARBA00005109"/>
    </source>
</evidence>
<dbReference type="Pfam" id="PF00441">
    <property type="entry name" value="Acyl-CoA_dh_1"/>
    <property type="match status" value="1"/>
</dbReference>
<evidence type="ECO:0000256" key="3">
    <source>
        <dbReference type="ARBA" id="ARBA00009347"/>
    </source>
</evidence>
<dbReference type="GO" id="GO:0003995">
    <property type="term" value="F:acyl-CoA dehydrogenase activity"/>
    <property type="evidence" value="ECO:0007669"/>
    <property type="project" value="InterPro"/>
</dbReference>
<evidence type="ECO:0000259" key="11">
    <source>
        <dbReference type="Pfam" id="PF02771"/>
    </source>
</evidence>
<dbReference type="InterPro" id="IPR013786">
    <property type="entry name" value="AcylCoA_DH/ox_N"/>
</dbReference>
<dbReference type="AlphaFoldDB" id="A0A2S6NFS7"/>
<dbReference type="OrthoDB" id="9775090at2"/>